<dbReference type="RefSeq" id="WP_184828817.1">
    <property type="nucleotide sequence ID" value="NZ_JACHMM010000001.1"/>
</dbReference>
<keyword evidence="2" id="KW-1185">Reference proteome</keyword>
<gene>
    <name evidence="1" type="ORF">HD601_006352</name>
</gene>
<protein>
    <submittedName>
        <fullName evidence="1">Uncharacterized protein</fullName>
    </submittedName>
</protein>
<dbReference type="AlphaFoldDB" id="A0A7W9GXA9"/>
<evidence type="ECO:0000313" key="1">
    <source>
        <dbReference type="EMBL" id="MBB5791777.1"/>
    </source>
</evidence>
<comment type="caution">
    <text evidence="1">The sequence shown here is derived from an EMBL/GenBank/DDBJ whole genome shotgun (WGS) entry which is preliminary data.</text>
</comment>
<name>A0A7W9GXA9_9ACTN</name>
<evidence type="ECO:0000313" key="2">
    <source>
        <dbReference type="Proteomes" id="UP000542813"/>
    </source>
</evidence>
<accession>A0A7W9GXA9</accession>
<proteinExistence type="predicted"/>
<organism evidence="1 2">
    <name type="scientific">Jiangella mangrovi</name>
    <dbReference type="NCBI Taxonomy" id="1524084"/>
    <lineage>
        <taxon>Bacteria</taxon>
        <taxon>Bacillati</taxon>
        <taxon>Actinomycetota</taxon>
        <taxon>Actinomycetes</taxon>
        <taxon>Jiangellales</taxon>
        <taxon>Jiangellaceae</taxon>
        <taxon>Jiangella</taxon>
    </lineage>
</organism>
<reference evidence="1 2" key="1">
    <citation type="submission" date="2020-08" db="EMBL/GenBank/DDBJ databases">
        <title>Sequencing the genomes of 1000 actinobacteria strains.</title>
        <authorList>
            <person name="Klenk H.-P."/>
        </authorList>
    </citation>
    <scope>NUCLEOTIDE SEQUENCE [LARGE SCALE GENOMIC DNA]</scope>
    <source>
        <strain evidence="1 2">DSM 102122</strain>
    </source>
</reference>
<dbReference type="EMBL" id="JACHMM010000001">
    <property type="protein sequence ID" value="MBB5791777.1"/>
    <property type="molecule type" value="Genomic_DNA"/>
</dbReference>
<dbReference type="Proteomes" id="UP000542813">
    <property type="component" value="Unassembled WGS sequence"/>
</dbReference>
<sequence>MAAKTQADTTVLDLLAEALRGLTSAPVEIEPDPFTAPAVPGVRIFARGGVELDPRTGVLAQGVQVVQYAADGSQALPAGSLGRARGQFADGELVDVAVDGRVQRASLPGAIEAVASTGVARVLPRVPSVARTTAEGVGYALGVHLHSLSSGRVNVATLAAAESGDAFVIGLQMTCLGELTPAQVADWAAEAVSGVVGRTVAGVGRVKTVEVVKRGRLDQFHGGIEARVVVETA</sequence>